<dbReference type="InterPro" id="IPR042098">
    <property type="entry name" value="TauD-like_sf"/>
</dbReference>
<protein>
    <recommendedName>
        <fullName evidence="2">TauD/TfdA-like domain-containing protein</fullName>
    </recommendedName>
</protein>
<name>A0A0G4H0Q4_9ALVE</name>
<dbReference type="InterPro" id="IPR050411">
    <property type="entry name" value="AlphaKG_dependent_hydroxylases"/>
</dbReference>
<dbReference type="PANTHER" id="PTHR10696">
    <property type="entry name" value="GAMMA-BUTYROBETAINE HYDROXYLASE-RELATED"/>
    <property type="match status" value="1"/>
</dbReference>
<sequence>MPPATIPNVSVSECDGQRTFDGVPFPLVLKPQTGLSTSSDVISWLSTNAEALKGELTKYGAVLFRDFPIQTPEDFAAFVEALGEENFPYIGGNAVRTNVVRDVVFTANESPPSEKIPWHHEMAQLPEYPTKLLFFCERPAARGGETPIVLSFRVLERVREKHPEFVAALEEQGVRYIRVAPEESDPTSALGRGWKSTFKVETREEAEERMKADGYEWEWLPNGDLKTITKPLPAVKKHPLTQRPQFFNQVIAAYTGWNDSRNVSKKAIVLGKDGTFLNEEAMAEVVRVTEEEKAKFGWQKGDVLLVDNLQAMHSRSDFEPPRRILASILR</sequence>
<dbReference type="GO" id="GO:0016491">
    <property type="term" value="F:oxidoreductase activity"/>
    <property type="evidence" value="ECO:0007669"/>
    <property type="project" value="UniProtKB-KW"/>
</dbReference>
<accession>A0A0G4H0Q4</accession>
<evidence type="ECO:0000256" key="1">
    <source>
        <dbReference type="ARBA" id="ARBA00023002"/>
    </source>
</evidence>
<dbReference type="EMBL" id="CDMZ01001747">
    <property type="protein sequence ID" value="CEM36995.1"/>
    <property type="molecule type" value="Genomic_DNA"/>
</dbReference>
<dbReference type="InterPro" id="IPR003819">
    <property type="entry name" value="TauD/TfdA-like"/>
</dbReference>
<dbReference type="PhylomeDB" id="A0A0G4H0Q4"/>
<proteinExistence type="predicted"/>
<dbReference type="Pfam" id="PF02668">
    <property type="entry name" value="TauD"/>
    <property type="match status" value="1"/>
</dbReference>
<gene>
    <name evidence="3" type="ORF">Cvel_24190</name>
</gene>
<organism evidence="3">
    <name type="scientific">Chromera velia CCMP2878</name>
    <dbReference type="NCBI Taxonomy" id="1169474"/>
    <lineage>
        <taxon>Eukaryota</taxon>
        <taxon>Sar</taxon>
        <taxon>Alveolata</taxon>
        <taxon>Colpodellida</taxon>
        <taxon>Chromeraceae</taxon>
        <taxon>Chromera</taxon>
    </lineage>
</organism>
<dbReference type="Gene3D" id="3.60.130.10">
    <property type="entry name" value="Clavaminate synthase-like"/>
    <property type="match status" value="1"/>
</dbReference>
<feature type="domain" description="TauD/TfdA-like" evidence="2">
    <location>
        <begin position="40"/>
        <end position="325"/>
    </location>
</feature>
<evidence type="ECO:0000313" key="3">
    <source>
        <dbReference type="EMBL" id="CEM36995.1"/>
    </source>
</evidence>
<dbReference type="SUPFAM" id="SSF51197">
    <property type="entry name" value="Clavaminate synthase-like"/>
    <property type="match status" value="1"/>
</dbReference>
<keyword evidence="1" id="KW-0560">Oxidoreductase</keyword>
<dbReference type="AlphaFoldDB" id="A0A0G4H0Q4"/>
<dbReference type="VEuPathDB" id="CryptoDB:Cvel_24190"/>
<dbReference type="PANTHER" id="PTHR10696:SF21">
    <property type="entry name" value="TAUD_TFDA-LIKE DOMAIN-CONTAINING PROTEIN"/>
    <property type="match status" value="1"/>
</dbReference>
<reference evidence="3" key="1">
    <citation type="submission" date="2014-11" db="EMBL/GenBank/DDBJ databases">
        <authorList>
            <person name="Otto D Thomas"/>
            <person name="Naeem Raeece"/>
        </authorList>
    </citation>
    <scope>NUCLEOTIDE SEQUENCE</scope>
</reference>
<evidence type="ECO:0000259" key="2">
    <source>
        <dbReference type="Pfam" id="PF02668"/>
    </source>
</evidence>